<dbReference type="AlphaFoldDB" id="A0AAV1YR70"/>
<dbReference type="EMBL" id="CAXIEN010000002">
    <property type="protein sequence ID" value="CAL1261425.1"/>
    <property type="molecule type" value="Genomic_DNA"/>
</dbReference>
<dbReference type="Proteomes" id="UP001497382">
    <property type="component" value="Unassembled WGS sequence"/>
</dbReference>
<sequence>MRMAATLCSRGPVASGVIQCTAQRLMSSDSSSPLSLGSVSLELKKRKSDNSRTLAKTKRQTPLINPIIQLHAETPQQSR</sequence>
<evidence type="ECO:0000256" key="1">
    <source>
        <dbReference type="SAM" id="MobiDB-lite"/>
    </source>
</evidence>
<organism evidence="2 3">
    <name type="scientific">Larinioides sclopetarius</name>
    <dbReference type="NCBI Taxonomy" id="280406"/>
    <lineage>
        <taxon>Eukaryota</taxon>
        <taxon>Metazoa</taxon>
        <taxon>Ecdysozoa</taxon>
        <taxon>Arthropoda</taxon>
        <taxon>Chelicerata</taxon>
        <taxon>Arachnida</taxon>
        <taxon>Araneae</taxon>
        <taxon>Araneomorphae</taxon>
        <taxon>Entelegynae</taxon>
        <taxon>Araneoidea</taxon>
        <taxon>Araneidae</taxon>
        <taxon>Larinioides</taxon>
    </lineage>
</organism>
<evidence type="ECO:0000313" key="3">
    <source>
        <dbReference type="Proteomes" id="UP001497382"/>
    </source>
</evidence>
<protein>
    <submittedName>
        <fullName evidence="2">Uncharacterized protein</fullName>
    </submittedName>
</protein>
<proteinExistence type="predicted"/>
<keyword evidence="3" id="KW-1185">Reference proteome</keyword>
<reference evidence="2 3" key="1">
    <citation type="submission" date="2024-04" db="EMBL/GenBank/DDBJ databases">
        <authorList>
            <person name="Rising A."/>
            <person name="Reimegard J."/>
            <person name="Sonavane S."/>
            <person name="Akerstrom W."/>
            <person name="Nylinder S."/>
            <person name="Hedman E."/>
            <person name="Kallberg Y."/>
        </authorList>
    </citation>
    <scope>NUCLEOTIDE SEQUENCE [LARGE SCALE GENOMIC DNA]</scope>
</reference>
<name>A0AAV1YR70_9ARAC</name>
<evidence type="ECO:0000313" key="2">
    <source>
        <dbReference type="EMBL" id="CAL1261425.1"/>
    </source>
</evidence>
<feature type="region of interest" description="Disordered" evidence="1">
    <location>
        <begin position="45"/>
        <end position="79"/>
    </location>
</feature>
<accession>A0AAV1YR70</accession>
<comment type="caution">
    <text evidence="2">The sequence shown here is derived from an EMBL/GenBank/DDBJ whole genome shotgun (WGS) entry which is preliminary data.</text>
</comment>
<gene>
    <name evidence="2" type="ORF">LARSCL_LOCUS385</name>
</gene>